<organism evidence="3">
    <name type="scientific">freshwater metagenome</name>
    <dbReference type="NCBI Taxonomy" id="449393"/>
    <lineage>
        <taxon>unclassified sequences</taxon>
        <taxon>metagenomes</taxon>
        <taxon>ecological metagenomes</taxon>
    </lineage>
</organism>
<dbReference type="AlphaFoldDB" id="A0A6J7IRK8"/>
<feature type="transmembrane region" description="Helical" evidence="1">
    <location>
        <begin position="77"/>
        <end position="97"/>
    </location>
</feature>
<name>A0A6J7IRK8_9ZZZZ</name>
<dbReference type="EMBL" id="CAEMXZ010000061">
    <property type="protein sequence ID" value="CAB4323669.1"/>
    <property type="molecule type" value="Genomic_DNA"/>
</dbReference>
<sequence>MARTSRLRGLELALGLLIVELLDVFASWQIQAGDVFTQTTGELLFGVDLITTIVFILMAVALVVSTMRDDDSKVNRYAFVYLLMATVQVTLNVVLMVASGHTRNDSLLWGLWDLGAAYLLIVVVFTGWYWWCDRVIDGGAFVFPTRESATEHRPNVVDYLFIAFNTNSTFGPTSEDVVARRVKALMMYQTVLSLSILLVFVARIVGLAA</sequence>
<reference evidence="3" key="1">
    <citation type="submission" date="2020-05" db="EMBL/GenBank/DDBJ databases">
        <authorList>
            <person name="Chiriac C."/>
            <person name="Salcher M."/>
            <person name="Ghai R."/>
            <person name="Kavagutti S V."/>
        </authorList>
    </citation>
    <scope>NUCLEOTIDE SEQUENCE</scope>
</reference>
<feature type="transmembrane region" description="Helical" evidence="1">
    <location>
        <begin position="190"/>
        <end position="208"/>
    </location>
</feature>
<evidence type="ECO:0000313" key="2">
    <source>
        <dbReference type="EMBL" id="CAB4323669.1"/>
    </source>
</evidence>
<feature type="transmembrane region" description="Helical" evidence="1">
    <location>
        <begin position="43"/>
        <end position="65"/>
    </location>
</feature>
<gene>
    <name evidence="2" type="ORF">UFOPK1392_01426</name>
    <name evidence="3" type="ORF">UFOPK3733_00843</name>
</gene>
<dbReference type="EMBL" id="CAFBNC010000032">
    <property type="protein sequence ID" value="CAB4933898.1"/>
    <property type="molecule type" value="Genomic_DNA"/>
</dbReference>
<protein>
    <submittedName>
        <fullName evidence="3">Unannotated protein</fullName>
    </submittedName>
</protein>
<accession>A0A6J7IRK8</accession>
<evidence type="ECO:0000313" key="3">
    <source>
        <dbReference type="EMBL" id="CAB4933898.1"/>
    </source>
</evidence>
<evidence type="ECO:0000256" key="1">
    <source>
        <dbReference type="SAM" id="Phobius"/>
    </source>
</evidence>
<keyword evidence="1" id="KW-0472">Membrane</keyword>
<feature type="transmembrane region" description="Helical" evidence="1">
    <location>
        <begin position="109"/>
        <end position="131"/>
    </location>
</feature>
<keyword evidence="1" id="KW-0812">Transmembrane</keyword>
<keyword evidence="1" id="KW-1133">Transmembrane helix</keyword>
<proteinExistence type="predicted"/>
<feature type="transmembrane region" description="Helical" evidence="1">
    <location>
        <begin position="12"/>
        <end position="31"/>
    </location>
</feature>